<evidence type="ECO:0000256" key="8">
    <source>
        <dbReference type="PROSITE-ProRule" id="PRU00175"/>
    </source>
</evidence>
<dbReference type="InterPro" id="IPR011016">
    <property type="entry name" value="Znf_RING-CH"/>
</dbReference>
<dbReference type="KEGG" id="nve:5521383"/>
<dbReference type="PhylomeDB" id="A7RGS7"/>
<dbReference type="Gene3D" id="3.30.40.10">
    <property type="entry name" value="Zinc/RING finger domain, C3HC4 (zinc finger)"/>
    <property type="match status" value="1"/>
</dbReference>
<dbReference type="EMBL" id="DS469510">
    <property type="protein sequence ID" value="EDO49103.1"/>
    <property type="molecule type" value="Genomic_DNA"/>
</dbReference>
<evidence type="ECO:0000256" key="3">
    <source>
        <dbReference type="ARBA" id="ARBA00022723"/>
    </source>
</evidence>
<dbReference type="InterPro" id="IPR013083">
    <property type="entry name" value="Znf_RING/FYVE/PHD"/>
</dbReference>
<feature type="domain" description="RING-type" evidence="10">
    <location>
        <begin position="331"/>
        <end position="369"/>
    </location>
</feature>
<keyword evidence="4 8" id="KW-0863">Zinc-finger</keyword>
<dbReference type="OMA" id="NIWRRIL"/>
<proteinExistence type="predicted"/>
<evidence type="ECO:0000256" key="2">
    <source>
        <dbReference type="ARBA" id="ARBA00022692"/>
    </source>
</evidence>
<dbReference type="Proteomes" id="UP000001593">
    <property type="component" value="Unassembled WGS sequence"/>
</dbReference>
<feature type="transmembrane region" description="Helical" evidence="9">
    <location>
        <begin position="177"/>
        <end position="206"/>
    </location>
</feature>
<feature type="non-terminal residue" evidence="11">
    <location>
        <position position="1"/>
    </location>
</feature>
<evidence type="ECO:0000313" key="12">
    <source>
        <dbReference type="Proteomes" id="UP000001593"/>
    </source>
</evidence>
<reference evidence="11 12" key="1">
    <citation type="journal article" date="2007" name="Science">
        <title>Sea anemone genome reveals ancestral eumetazoan gene repertoire and genomic organization.</title>
        <authorList>
            <person name="Putnam N.H."/>
            <person name="Srivastava M."/>
            <person name="Hellsten U."/>
            <person name="Dirks B."/>
            <person name="Chapman J."/>
            <person name="Salamov A."/>
            <person name="Terry A."/>
            <person name="Shapiro H."/>
            <person name="Lindquist E."/>
            <person name="Kapitonov V.V."/>
            <person name="Jurka J."/>
            <person name="Genikhovich G."/>
            <person name="Grigoriev I.V."/>
            <person name="Lucas S.M."/>
            <person name="Steele R.E."/>
            <person name="Finnerty J.R."/>
            <person name="Technau U."/>
            <person name="Martindale M.Q."/>
            <person name="Rokhsar D.S."/>
        </authorList>
    </citation>
    <scope>NUCLEOTIDE SEQUENCE [LARGE SCALE GENOMIC DNA]</scope>
    <source>
        <strain evidence="12">CH2 X CH6</strain>
    </source>
</reference>
<dbReference type="STRING" id="45351.A7RGS7"/>
<keyword evidence="12" id="KW-1185">Reference proteome</keyword>
<keyword evidence="6 9" id="KW-1133">Transmembrane helix</keyword>
<keyword evidence="5" id="KW-0862">Zinc</keyword>
<dbReference type="GO" id="GO:0008270">
    <property type="term" value="F:zinc ion binding"/>
    <property type="evidence" value="ECO:0007669"/>
    <property type="project" value="UniProtKB-KW"/>
</dbReference>
<dbReference type="GO" id="GO:0043161">
    <property type="term" value="P:proteasome-mediated ubiquitin-dependent protein catabolic process"/>
    <property type="evidence" value="ECO:0000318"/>
    <property type="project" value="GO_Central"/>
</dbReference>
<dbReference type="eggNOG" id="KOG0802">
    <property type="taxonomic scope" value="Eukaryota"/>
</dbReference>
<evidence type="ECO:0000313" key="11">
    <source>
        <dbReference type="EMBL" id="EDO49103.1"/>
    </source>
</evidence>
<sequence>KEASNNFWRMAETLGWIPLFRLHWNRVEMSRVMVFLWWIKFALRVSMQKQINWFWFFASFGESCTTLPNLLAASIVVSEISRSILYHTQLCLKAQPYQINETLHGFGVNEGIAFFILNLQIGLVQGGSKEHSLVSCLVMFVTLSLLIQDAFDITEPILGMLGVTYAGKFTMAHCRALLVSLTILILPCYLVYVICSTFAAGTWLFVIISNSLVTVVQLIGALSIYGLFVLNVHKERSWENLDDYVYYINAVSKVFEFLVALGVVAYSTWSTVTRDWSLVGTGIICIHAYFNVYSRALEGWNNFLCRLSAVRKVKSLQSATEEQLRLHNDICPICYEDMKSAKVTKCLHFFHGKCLKKWLYVKNKCPLCHTDITPSD</sequence>
<evidence type="ECO:0000256" key="1">
    <source>
        <dbReference type="ARBA" id="ARBA00004141"/>
    </source>
</evidence>
<dbReference type="Pfam" id="PF13705">
    <property type="entry name" value="TRC8_N"/>
    <property type="match status" value="1"/>
</dbReference>
<evidence type="ECO:0000256" key="5">
    <source>
        <dbReference type="ARBA" id="ARBA00022833"/>
    </source>
</evidence>
<organism evidence="11 12">
    <name type="scientific">Nematostella vectensis</name>
    <name type="common">Starlet sea anemone</name>
    <dbReference type="NCBI Taxonomy" id="45351"/>
    <lineage>
        <taxon>Eukaryota</taxon>
        <taxon>Metazoa</taxon>
        <taxon>Cnidaria</taxon>
        <taxon>Anthozoa</taxon>
        <taxon>Hexacorallia</taxon>
        <taxon>Actiniaria</taxon>
        <taxon>Edwardsiidae</taxon>
        <taxon>Nematostella</taxon>
    </lineage>
</organism>
<dbReference type="SMART" id="SM00184">
    <property type="entry name" value="RING"/>
    <property type="match status" value="1"/>
</dbReference>
<dbReference type="InterPro" id="IPR025754">
    <property type="entry name" value="TRC8_N_dom"/>
</dbReference>
<evidence type="ECO:0000256" key="4">
    <source>
        <dbReference type="ARBA" id="ARBA00022771"/>
    </source>
</evidence>
<dbReference type="HOGENOM" id="CLU_047467_0_0_1"/>
<dbReference type="InterPro" id="IPR001841">
    <property type="entry name" value="Znf_RING"/>
</dbReference>
<dbReference type="PANTHER" id="PTHR22763">
    <property type="entry name" value="RING ZINC FINGER PROTEIN"/>
    <property type="match status" value="1"/>
</dbReference>
<dbReference type="AlphaFoldDB" id="A7RGS7"/>
<dbReference type="OrthoDB" id="4348522at2759"/>
<gene>
    <name evidence="11" type="ORF">NEMVEDRAFT_v1g81169</name>
</gene>
<evidence type="ECO:0000256" key="7">
    <source>
        <dbReference type="ARBA" id="ARBA00023136"/>
    </source>
</evidence>
<feature type="transmembrane region" description="Helical" evidence="9">
    <location>
        <begin position="244"/>
        <end position="264"/>
    </location>
</feature>
<dbReference type="InterPro" id="IPR050731">
    <property type="entry name" value="HRD1_E3_ubiq-ligases"/>
</dbReference>
<dbReference type="SUPFAM" id="SSF57850">
    <property type="entry name" value="RING/U-box"/>
    <property type="match status" value="1"/>
</dbReference>
<evidence type="ECO:0000256" key="9">
    <source>
        <dbReference type="SAM" id="Phobius"/>
    </source>
</evidence>
<dbReference type="GO" id="GO:0036503">
    <property type="term" value="P:ERAD pathway"/>
    <property type="evidence" value="ECO:0000318"/>
    <property type="project" value="GO_Central"/>
</dbReference>
<dbReference type="InParanoid" id="A7RGS7"/>
<dbReference type="PANTHER" id="PTHR22763:SF191">
    <property type="entry name" value="RING FINGER PROTEIN 145 HOMOLOG"/>
    <property type="match status" value="1"/>
</dbReference>
<keyword evidence="2 9" id="KW-0812">Transmembrane</keyword>
<dbReference type="GO" id="GO:0061630">
    <property type="term" value="F:ubiquitin protein ligase activity"/>
    <property type="evidence" value="ECO:0000318"/>
    <property type="project" value="GO_Central"/>
</dbReference>
<feature type="transmembrane region" description="Helical" evidence="9">
    <location>
        <begin position="276"/>
        <end position="293"/>
    </location>
</feature>
<evidence type="ECO:0000256" key="6">
    <source>
        <dbReference type="ARBA" id="ARBA00022989"/>
    </source>
</evidence>
<keyword evidence="7 9" id="KW-0472">Membrane</keyword>
<accession>A7RGS7</accession>
<dbReference type="GO" id="GO:0012505">
    <property type="term" value="C:endomembrane system"/>
    <property type="evidence" value="ECO:0000318"/>
    <property type="project" value="GO_Central"/>
</dbReference>
<feature type="transmembrane region" description="Helical" evidence="9">
    <location>
        <begin position="212"/>
        <end position="232"/>
    </location>
</feature>
<evidence type="ECO:0000259" key="10">
    <source>
        <dbReference type="PROSITE" id="PS50089"/>
    </source>
</evidence>
<comment type="subcellular location">
    <subcellularLocation>
        <location evidence="1">Membrane</location>
        <topology evidence="1">Multi-pass membrane protein</topology>
    </subcellularLocation>
</comment>
<dbReference type="Pfam" id="PF13923">
    <property type="entry name" value="zf-C3HC4_2"/>
    <property type="match status" value="1"/>
</dbReference>
<dbReference type="SMART" id="SM00744">
    <property type="entry name" value="RINGv"/>
    <property type="match status" value="1"/>
</dbReference>
<protein>
    <recommendedName>
        <fullName evidence="10">RING-type domain-containing protein</fullName>
    </recommendedName>
</protein>
<name>A7RGS7_NEMVE</name>
<dbReference type="GO" id="GO:0016020">
    <property type="term" value="C:membrane"/>
    <property type="evidence" value="ECO:0007669"/>
    <property type="project" value="UniProtKB-SubCell"/>
</dbReference>
<dbReference type="PROSITE" id="PS50089">
    <property type="entry name" value="ZF_RING_2"/>
    <property type="match status" value="1"/>
</dbReference>
<keyword evidence="3" id="KW-0479">Metal-binding</keyword>